<proteinExistence type="predicted"/>
<feature type="region of interest" description="Disordered" evidence="1">
    <location>
        <begin position="59"/>
        <end position="81"/>
    </location>
</feature>
<reference evidence="2 4" key="1">
    <citation type="submission" date="2018-04" db="EMBL/GenBank/DDBJ databases">
        <title>Draft genome sequence of Pseudomonas syringae pv. actinidiae biovar 1 strains isolated from kiwifruit in Kagawa prefecture.</title>
        <authorList>
            <person name="Tabuchi M."/>
            <person name="Saito M."/>
            <person name="Fujiwara S."/>
            <person name="Sasa N."/>
            <person name="Akimitsu K."/>
            <person name="Gomi K."/>
            <person name="Konishi-Sugita S."/>
            <person name="Hamano K."/>
            <person name="Kataoka I."/>
        </authorList>
    </citation>
    <scope>NUCLEOTIDE SEQUENCE [LARGE SCALE GENOMIC DNA]</scope>
    <source>
        <strain evidence="2 4">MAFF212206</strain>
    </source>
</reference>
<sequence>MEPEIIHIPELAKMLGRSESSIRSARQTGAAWLPPYFKQGSRICWRVDSVRKFLRECEEGRHAPARPGRKRQNPPTLSRVG</sequence>
<evidence type="ECO:0000313" key="4">
    <source>
        <dbReference type="Proteomes" id="UP000247480"/>
    </source>
</evidence>
<reference evidence="3 5" key="2">
    <citation type="submission" date="2018-04" db="EMBL/GenBank/DDBJ databases">
        <title>Draft genome sequence of Pseudomonas syringae pv. actinidiae biovar 3 strains isolated from kiwifruit in Kagawa prefecture.</title>
        <authorList>
            <person name="Tabuchi M."/>
            <person name="Saito M."/>
            <person name="Fujiwara S."/>
            <person name="Sasa N."/>
            <person name="Akimitsu K."/>
            <person name="Gomi K."/>
            <person name="Konishi-Sugita S."/>
            <person name="Hamano K."/>
            <person name="Kataoka I."/>
        </authorList>
    </citation>
    <scope>NUCLEOTIDE SEQUENCE [LARGE SCALE GENOMIC DNA]</scope>
    <source>
        <strain evidence="3 5">MAFF212211</strain>
    </source>
</reference>
<evidence type="ECO:0000256" key="1">
    <source>
        <dbReference type="SAM" id="MobiDB-lite"/>
    </source>
</evidence>
<keyword evidence="2" id="KW-0969">Cilium</keyword>
<evidence type="ECO:0000313" key="2">
    <source>
        <dbReference type="EMBL" id="GBH10280.1"/>
    </source>
</evidence>
<organism evidence="2 4">
    <name type="scientific">Pseudomonas syringae pv. actinidiae</name>
    <dbReference type="NCBI Taxonomy" id="103796"/>
    <lineage>
        <taxon>Bacteria</taxon>
        <taxon>Pseudomonadati</taxon>
        <taxon>Pseudomonadota</taxon>
        <taxon>Gammaproteobacteria</taxon>
        <taxon>Pseudomonadales</taxon>
        <taxon>Pseudomonadaceae</taxon>
        <taxon>Pseudomonas</taxon>
        <taxon>Pseudomonas syringae</taxon>
    </lineage>
</organism>
<gene>
    <name evidence="2" type="ORF">KPSA1_03694</name>
    <name evidence="3" type="ORF">KPSA3_04182</name>
</gene>
<dbReference type="EMBL" id="BGJZ01000180">
    <property type="protein sequence ID" value="GBH10280.1"/>
    <property type="molecule type" value="Genomic_DNA"/>
</dbReference>
<accession>A0A2V0QYP0</accession>
<dbReference type="AlphaFoldDB" id="A0A2V0QYP0"/>
<dbReference type="EMBL" id="BGKA01000149">
    <property type="protein sequence ID" value="GBH18203.1"/>
    <property type="molecule type" value="Genomic_DNA"/>
</dbReference>
<dbReference type="Proteomes" id="UP000247480">
    <property type="component" value="Unassembled WGS sequence"/>
</dbReference>
<protein>
    <submittedName>
        <fullName evidence="2">Flagellar biosynthesis/type III secretory pathway ATPase</fullName>
    </submittedName>
</protein>
<keyword evidence="2" id="KW-0966">Cell projection</keyword>
<keyword evidence="2" id="KW-0282">Flagellum</keyword>
<evidence type="ECO:0000313" key="5">
    <source>
        <dbReference type="Proteomes" id="UP000248291"/>
    </source>
</evidence>
<comment type="caution">
    <text evidence="2">The sequence shown here is derived from an EMBL/GenBank/DDBJ whole genome shotgun (WGS) entry which is preliminary data.</text>
</comment>
<name>A0A2V0QYP0_PSESF</name>
<feature type="compositionally biased region" description="Basic residues" evidence="1">
    <location>
        <begin position="63"/>
        <end position="72"/>
    </location>
</feature>
<dbReference type="RefSeq" id="WP_003376744.1">
    <property type="nucleotide sequence ID" value="NZ_AP019411.1"/>
</dbReference>
<dbReference type="Proteomes" id="UP000248291">
    <property type="component" value="Unassembled WGS sequence"/>
</dbReference>
<evidence type="ECO:0000313" key="3">
    <source>
        <dbReference type="EMBL" id="GBH18203.1"/>
    </source>
</evidence>